<dbReference type="EMBL" id="CAJC01000112">
    <property type="protein sequence ID" value="CCI52720.1"/>
    <property type="molecule type" value="Genomic_DNA"/>
</dbReference>
<organism evidence="2 3">
    <name type="scientific">Nostocoides jenkinsii Ben 74</name>
    <dbReference type="NCBI Taxonomy" id="1193518"/>
    <lineage>
        <taxon>Bacteria</taxon>
        <taxon>Bacillati</taxon>
        <taxon>Actinomycetota</taxon>
        <taxon>Actinomycetes</taxon>
        <taxon>Micrococcales</taxon>
        <taxon>Intrasporangiaceae</taxon>
        <taxon>Nostocoides</taxon>
    </lineage>
</organism>
<feature type="transmembrane region" description="Helical" evidence="1">
    <location>
        <begin position="39"/>
        <end position="62"/>
    </location>
</feature>
<keyword evidence="1" id="KW-0472">Membrane</keyword>
<name>A0A077MA51_9MICO</name>
<proteinExistence type="predicted"/>
<evidence type="ECO:0000256" key="1">
    <source>
        <dbReference type="SAM" id="Phobius"/>
    </source>
</evidence>
<sequence>MGALTAVVVGTLVGALMLYEAIASVSLISTDPLGDGLLWLTGWLGMDILITVGLIVAVIGLVRGPRRGMAGIAMAIGVIVTPMVFLGAMQLGVNTVQDRARQQLSGTAGAAGHSVLSYAQDHNIDLGPFRPILDALLDDGR</sequence>
<comment type="caution">
    <text evidence="2">The sequence shown here is derived from an EMBL/GenBank/DDBJ whole genome shotgun (WGS) entry which is preliminary data.</text>
</comment>
<keyword evidence="1" id="KW-0812">Transmembrane</keyword>
<keyword evidence="3" id="KW-1185">Reference proteome</keyword>
<dbReference type="RefSeq" id="WP_048543559.1">
    <property type="nucleotide sequence ID" value="NZ_HF571038.1"/>
</dbReference>
<reference evidence="2 3" key="1">
    <citation type="journal article" date="2013" name="ISME J.">
        <title>A metabolic model for members of the genus Tetrasphaera involved in enhanced biological phosphorus removal.</title>
        <authorList>
            <person name="Kristiansen R."/>
            <person name="Nguyen H.T.T."/>
            <person name="Saunders A.M."/>
            <person name="Nielsen J.L."/>
            <person name="Wimmer R."/>
            <person name="Le V.Q."/>
            <person name="McIlroy S.J."/>
            <person name="Petrovski S."/>
            <person name="Seviour R.J."/>
            <person name="Calteau A."/>
            <person name="Nielsen K.L."/>
            <person name="Nielsen P.H."/>
        </authorList>
    </citation>
    <scope>NUCLEOTIDE SEQUENCE [LARGE SCALE GENOMIC DNA]</scope>
    <source>
        <strain evidence="2 3">Ben 74</strain>
    </source>
</reference>
<evidence type="ECO:0000313" key="3">
    <source>
        <dbReference type="Proteomes" id="UP000035720"/>
    </source>
</evidence>
<gene>
    <name evidence="2" type="ORF">BN13_20042</name>
</gene>
<dbReference type="Proteomes" id="UP000035720">
    <property type="component" value="Unassembled WGS sequence"/>
</dbReference>
<protein>
    <submittedName>
        <fullName evidence="2">Uncharacterized protein</fullName>
    </submittedName>
</protein>
<accession>A0A077MA51</accession>
<evidence type="ECO:0000313" key="2">
    <source>
        <dbReference type="EMBL" id="CCI52720.1"/>
    </source>
</evidence>
<feature type="transmembrane region" description="Helical" evidence="1">
    <location>
        <begin position="69"/>
        <end position="93"/>
    </location>
</feature>
<dbReference type="AlphaFoldDB" id="A0A077MA51"/>
<keyword evidence="1" id="KW-1133">Transmembrane helix</keyword>